<keyword evidence="1" id="KW-0812">Transmembrane</keyword>
<feature type="transmembrane region" description="Helical" evidence="1">
    <location>
        <begin position="165"/>
        <end position="182"/>
    </location>
</feature>
<keyword evidence="1" id="KW-1133">Transmembrane helix</keyword>
<name>A0A6C0CFT4_9ZZZZ</name>
<protein>
    <submittedName>
        <fullName evidence="2">Uncharacterized protein</fullName>
    </submittedName>
</protein>
<accession>A0A6C0CFT4</accession>
<proteinExistence type="predicted"/>
<evidence type="ECO:0000313" key="2">
    <source>
        <dbReference type="EMBL" id="QHT03012.1"/>
    </source>
</evidence>
<sequence>MLYSTLEEAYPIANNMSNKNKKKKEKQDEDPQLIQSNQQCSPLQVPEYKLPIDSNSLNSFKKAIDVSLNTNKIMDQPVKNTSDNFNVEPYDYDEYDAYLNITSNNIQTNRIDNSPQYRTTPSLLDYLKTLRDNYDKIHTQQAIKVDNVEHFTNYPSNKMKVDVNLYNLFLFMFIGIIIILLCDQITKLAIVIASKNI</sequence>
<dbReference type="EMBL" id="MN739404">
    <property type="protein sequence ID" value="QHT03012.1"/>
    <property type="molecule type" value="Genomic_DNA"/>
</dbReference>
<evidence type="ECO:0000256" key="1">
    <source>
        <dbReference type="SAM" id="Phobius"/>
    </source>
</evidence>
<keyword evidence="1" id="KW-0472">Membrane</keyword>
<reference evidence="2" key="1">
    <citation type="journal article" date="2020" name="Nature">
        <title>Giant virus diversity and host interactions through global metagenomics.</title>
        <authorList>
            <person name="Schulz F."/>
            <person name="Roux S."/>
            <person name="Paez-Espino D."/>
            <person name="Jungbluth S."/>
            <person name="Walsh D.A."/>
            <person name="Denef V.J."/>
            <person name="McMahon K.D."/>
            <person name="Konstantinidis K.T."/>
            <person name="Eloe-Fadrosh E.A."/>
            <person name="Kyrpides N.C."/>
            <person name="Woyke T."/>
        </authorList>
    </citation>
    <scope>NUCLEOTIDE SEQUENCE</scope>
    <source>
        <strain evidence="2">GVMAG-M-3300020727-4</strain>
    </source>
</reference>
<dbReference type="AlphaFoldDB" id="A0A6C0CFT4"/>
<organism evidence="2">
    <name type="scientific">viral metagenome</name>
    <dbReference type="NCBI Taxonomy" id="1070528"/>
    <lineage>
        <taxon>unclassified sequences</taxon>
        <taxon>metagenomes</taxon>
        <taxon>organismal metagenomes</taxon>
    </lineage>
</organism>